<comment type="caution">
    <text evidence="1">The sequence shown here is derived from an EMBL/GenBank/DDBJ whole genome shotgun (WGS) entry which is preliminary data.</text>
</comment>
<evidence type="ECO:0000313" key="1">
    <source>
        <dbReference type="EMBL" id="SMP71108.1"/>
    </source>
</evidence>
<proteinExistence type="predicted"/>
<gene>
    <name evidence="1" type="ORF">SAMN06296020_12212</name>
</gene>
<evidence type="ECO:0000313" key="2">
    <source>
        <dbReference type="Proteomes" id="UP001158066"/>
    </source>
</evidence>
<dbReference type="EMBL" id="FXUF01000022">
    <property type="protein sequence ID" value="SMP71108.1"/>
    <property type="molecule type" value="Genomic_DNA"/>
</dbReference>
<sequence length="62" mass="7370">MYCWHKETHLAPQKRRLMKEHPDVYTRMVAAYVLSYSITDDYLAENPHLKFASGSGEYFPYL</sequence>
<dbReference type="AlphaFoldDB" id="A0AA45WZ30"/>
<reference evidence="1" key="1">
    <citation type="submission" date="2017-05" db="EMBL/GenBank/DDBJ databases">
        <authorList>
            <person name="Varghese N."/>
            <person name="Submissions S."/>
        </authorList>
    </citation>
    <scope>NUCLEOTIDE SEQUENCE</scope>
    <source>
        <strain evidence="1">Su22</strain>
    </source>
</reference>
<dbReference type="Proteomes" id="UP001158066">
    <property type="component" value="Unassembled WGS sequence"/>
</dbReference>
<protein>
    <submittedName>
        <fullName evidence="1">Uncharacterized protein</fullName>
    </submittedName>
</protein>
<name>A0AA45WZ30_9CLOT</name>
<keyword evidence="2" id="KW-1185">Reference proteome</keyword>
<accession>A0AA45WZ30</accession>
<organism evidence="1 2">
    <name type="scientific">Anoxynatronum buryatiense</name>
    <dbReference type="NCBI Taxonomy" id="489973"/>
    <lineage>
        <taxon>Bacteria</taxon>
        <taxon>Bacillati</taxon>
        <taxon>Bacillota</taxon>
        <taxon>Clostridia</taxon>
        <taxon>Eubacteriales</taxon>
        <taxon>Clostridiaceae</taxon>
        <taxon>Anoxynatronum</taxon>
    </lineage>
</organism>